<sequence length="260" mass="27894">MSEERLFSLRNPWFRASVGAAVGLFVFSVGVGFVWLPSVQRDPQFRGVWNAICSAAGVPRKWLAGKPVDPAYKVSTVPVTPELLAGTSRLSIGRGATLALRCTMCHGERGMSQANSPNLAGQYAIVIYKQLVDFQNGARQNAVMSPMVRTLSDQDMRDLAAYYATLPRPAPAGAAAPYIVVHGAPLRNIPACGACHGGIDSKAGSPWLDGLPARYTTAQLQAFADGTRHNDISEQMRNIARNMTPSEVAAAASYYANPTR</sequence>
<dbReference type="PANTHER" id="PTHR33751">
    <property type="entry name" value="CBB3-TYPE CYTOCHROME C OXIDASE SUBUNIT FIXP"/>
    <property type="match status" value="1"/>
</dbReference>
<dbReference type="Pfam" id="PF00034">
    <property type="entry name" value="Cytochrom_C"/>
    <property type="match status" value="1"/>
</dbReference>
<dbReference type="RefSeq" id="WP_133200212.1">
    <property type="nucleotide sequence ID" value="NZ_JBHUCW010000007.1"/>
</dbReference>
<keyword evidence="4" id="KW-0249">Electron transport</keyword>
<reference evidence="9 10" key="1">
    <citation type="submission" date="2019-03" db="EMBL/GenBank/DDBJ databases">
        <title>Paraburkholderia sp. 4M-K11, isolated from subtropical forest soil.</title>
        <authorList>
            <person name="Gao Z.-H."/>
            <person name="Qiu L.-H."/>
        </authorList>
    </citation>
    <scope>NUCLEOTIDE SEQUENCE [LARGE SCALE GENOMIC DNA]</scope>
    <source>
        <strain evidence="9 10">4M-K11</strain>
    </source>
</reference>
<organism evidence="9 10">
    <name type="scientific">Paraburkholderia silviterrae</name>
    <dbReference type="NCBI Taxonomy" id="2528715"/>
    <lineage>
        <taxon>Bacteria</taxon>
        <taxon>Pseudomonadati</taxon>
        <taxon>Pseudomonadota</taxon>
        <taxon>Betaproteobacteria</taxon>
        <taxon>Burkholderiales</taxon>
        <taxon>Burkholderiaceae</taxon>
        <taxon>Paraburkholderia</taxon>
    </lineage>
</organism>
<dbReference type="InterPro" id="IPR009056">
    <property type="entry name" value="Cyt_c-like_dom"/>
</dbReference>
<evidence type="ECO:0000313" key="10">
    <source>
        <dbReference type="Proteomes" id="UP000295722"/>
    </source>
</evidence>
<keyword evidence="3 6" id="KW-0479">Metal-binding</keyword>
<keyword evidence="5 6" id="KW-0408">Iron</keyword>
<evidence type="ECO:0000256" key="2">
    <source>
        <dbReference type="ARBA" id="ARBA00022617"/>
    </source>
</evidence>
<dbReference type="GO" id="GO:0046872">
    <property type="term" value="F:metal ion binding"/>
    <property type="evidence" value="ECO:0007669"/>
    <property type="project" value="UniProtKB-KW"/>
</dbReference>
<keyword evidence="1" id="KW-0813">Transport</keyword>
<evidence type="ECO:0000256" key="5">
    <source>
        <dbReference type="ARBA" id="ARBA00023004"/>
    </source>
</evidence>
<evidence type="ECO:0000256" key="6">
    <source>
        <dbReference type="PROSITE-ProRule" id="PRU00433"/>
    </source>
</evidence>
<dbReference type="InterPro" id="IPR050597">
    <property type="entry name" value="Cytochrome_c_Oxidase_Subunit"/>
</dbReference>
<feature type="domain" description="Cytochrome c" evidence="8">
    <location>
        <begin position="178"/>
        <end position="259"/>
    </location>
</feature>
<evidence type="ECO:0000256" key="4">
    <source>
        <dbReference type="ARBA" id="ARBA00022982"/>
    </source>
</evidence>
<evidence type="ECO:0000259" key="8">
    <source>
        <dbReference type="PROSITE" id="PS51007"/>
    </source>
</evidence>
<dbReference type="GO" id="GO:0020037">
    <property type="term" value="F:heme binding"/>
    <property type="evidence" value="ECO:0007669"/>
    <property type="project" value="InterPro"/>
</dbReference>
<dbReference type="AlphaFoldDB" id="A0A4R5LXP9"/>
<feature type="domain" description="Cytochrome c" evidence="8">
    <location>
        <begin position="90"/>
        <end position="167"/>
    </location>
</feature>
<proteinExistence type="predicted"/>
<protein>
    <submittedName>
        <fullName evidence="9">C-type cytochrome</fullName>
    </submittedName>
</protein>
<evidence type="ECO:0000313" key="9">
    <source>
        <dbReference type="EMBL" id="TDG16908.1"/>
    </source>
</evidence>
<comment type="caution">
    <text evidence="9">The sequence shown here is derived from an EMBL/GenBank/DDBJ whole genome shotgun (WGS) entry which is preliminary data.</text>
</comment>
<keyword evidence="7" id="KW-1133">Transmembrane helix</keyword>
<dbReference type="OrthoDB" id="9773456at2"/>
<dbReference type="Gene3D" id="1.10.760.10">
    <property type="entry name" value="Cytochrome c-like domain"/>
    <property type="match status" value="2"/>
</dbReference>
<dbReference type="GO" id="GO:0009055">
    <property type="term" value="F:electron transfer activity"/>
    <property type="evidence" value="ECO:0007669"/>
    <property type="project" value="InterPro"/>
</dbReference>
<name>A0A4R5LXP9_9BURK</name>
<evidence type="ECO:0000256" key="7">
    <source>
        <dbReference type="SAM" id="Phobius"/>
    </source>
</evidence>
<dbReference type="SUPFAM" id="SSF46626">
    <property type="entry name" value="Cytochrome c"/>
    <property type="match status" value="2"/>
</dbReference>
<accession>A0A4R5LXP9</accession>
<dbReference type="Proteomes" id="UP000295722">
    <property type="component" value="Unassembled WGS sequence"/>
</dbReference>
<gene>
    <name evidence="9" type="ORF">EYW47_39450</name>
</gene>
<dbReference type="EMBL" id="SMRP01000054">
    <property type="protein sequence ID" value="TDG16908.1"/>
    <property type="molecule type" value="Genomic_DNA"/>
</dbReference>
<dbReference type="InterPro" id="IPR036909">
    <property type="entry name" value="Cyt_c-like_dom_sf"/>
</dbReference>
<dbReference type="PANTHER" id="PTHR33751:SF9">
    <property type="entry name" value="CYTOCHROME C4"/>
    <property type="match status" value="1"/>
</dbReference>
<keyword evidence="7" id="KW-0472">Membrane</keyword>
<feature type="transmembrane region" description="Helical" evidence="7">
    <location>
        <begin position="12"/>
        <end position="36"/>
    </location>
</feature>
<keyword evidence="10" id="KW-1185">Reference proteome</keyword>
<keyword evidence="7" id="KW-0812">Transmembrane</keyword>
<evidence type="ECO:0000256" key="3">
    <source>
        <dbReference type="ARBA" id="ARBA00022723"/>
    </source>
</evidence>
<evidence type="ECO:0000256" key="1">
    <source>
        <dbReference type="ARBA" id="ARBA00022448"/>
    </source>
</evidence>
<dbReference type="PROSITE" id="PS51007">
    <property type="entry name" value="CYTC"/>
    <property type="match status" value="2"/>
</dbReference>
<keyword evidence="2 6" id="KW-0349">Heme</keyword>